<evidence type="ECO:0000313" key="2">
    <source>
        <dbReference type="Proteomes" id="UP000242849"/>
    </source>
</evidence>
<sequence length="153" mass="16778">MSLARHPFVRVAVSGYLGWRFDLDAIRRIVVDTSEDVAQEIQALLGAGGGGRQYPLQGGSAYQASSPGDLPAKRTGKLAESVLARRSQNDLAAWIGPSTKKGLKSPFYPAFLVYGTATMAKRKNATTMAMRRYRARFNRQLSRAMATSLKVKR</sequence>
<dbReference type="RefSeq" id="WP_090378289.1">
    <property type="nucleotide sequence ID" value="NZ_CP156749.1"/>
</dbReference>
<organism evidence="1 2">
    <name type="scientific">Pseudomonas anguilliseptica</name>
    <dbReference type="NCBI Taxonomy" id="53406"/>
    <lineage>
        <taxon>Bacteria</taxon>
        <taxon>Pseudomonadati</taxon>
        <taxon>Pseudomonadota</taxon>
        <taxon>Gammaproteobacteria</taxon>
        <taxon>Pseudomonadales</taxon>
        <taxon>Pseudomonadaceae</taxon>
        <taxon>Pseudomonas</taxon>
    </lineage>
</organism>
<dbReference type="OrthoDB" id="6876814at2"/>
<name>A0A1H4V022_PSEAG</name>
<gene>
    <name evidence="1" type="ORF">SAMN05421553_1360</name>
</gene>
<dbReference type="STRING" id="53406.SAMN05421553_1360"/>
<evidence type="ECO:0008006" key="3">
    <source>
        <dbReference type="Google" id="ProtNLM"/>
    </source>
</evidence>
<proteinExistence type="predicted"/>
<keyword evidence="2" id="KW-1185">Reference proteome</keyword>
<evidence type="ECO:0000313" key="1">
    <source>
        <dbReference type="EMBL" id="SEC73811.1"/>
    </source>
</evidence>
<reference evidence="2" key="1">
    <citation type="submission" date="2016-10" db="EMBL/GenBank/DDBJ databases">
        <authorList>
            <person name="Varghese N."/>
            <person name="Submissions S."/>
        </authorList>
    </citation>
    <scope>NUCLEOTIDE SEQUENCE [LARGE SCALE GENOMIC DNA]</scope>
    <source>
        <strain evidence="2">DSM 12111</strain>
    </source>
</reference>
<dbReference type="EMBL" id="FNSC01000001">
    <property type="protein sequence ID" value="SEC73811.1"/>
    <property type="molecule type" value="Genomic_DNA"/>
</dbReference>
<dbReference type="AlphaFoldDB" id="A0A1H4V022"/>
<accession>A0A1H4V022</accession>
<protein>
    <recommendedName>
        <fullName evidence="3">Phage protein, HK97 gp10 family</fullName>
    </recommendedName>
</protein>
<dbReference type="Proteomes" id="UP000242849">
    <property type="component" value="Unassembled WGS sequence"/>
</dbReference>